<organism evidence="3 4">
    <name type="scientific">Frankliniella occidentalis</name>
    <name type="common">Western flower thrips</name>
    <name type="synonym">Euthrips occidentalis</name>
    <dbReference type="NCBI Taxonomy" id="133901"/>
    <lineage>
        <taxon>Eukaryota</taxon>
        <taxon>Metazoa</taxon>
        <taxon>Ecdysozoa</taxon>
        <taxon>Arthropoda</taxon>
        <taxon>Hexapoda</taxon>
        <taxon>Insecta</taxon>
        <taxon>Pterygota</taxon>
        <taxon>Neoptera</taxon>
        <taxon>Paraneoptera</taxon>
        <taxon>Thysanoptera</taxon>
        <taxon>Terebrantia</taxon>
        <taxon>Thripoidea</taxon>
        <taxon>Thripidae</taxon>
        <taxon>Frankliniella</taxon>
    </lineage>
</organism>
<keyword evidence="3" id="KW-1185">Reference proteome</keyword>
<protein>
    <submittedName>
        <fullName evidence="4">Uncharacterized protein LOC113216485</fullName>
    </submittedName>
</protein>
<dbReference type="KEGG" id="foc:113216485"/>
<keyword evidence="2" id="KW-0732">Signal</keyword>
<evidence type="ECO:0000313" key="4">
    <source>
        <dbReference type="RefSeq" id="XP_052128047.1"/>
    </source>
</evidence>
<name>A0A9C6X2T3_FRAOC</name>
<feature type="region of interest" description="Disordered" evidence="1">
    <location>
        <begin position="34"/>
        <end position="57"/>
    </location>
</feature>
<dbReference type="OrthoDB" id="5949700at2759"/>
<dbReference type="GeneID" id="113216485"/>
<evidence type="ECO:0000256" key="1">
    <source>
        <dbReference type="SAM" id="MobiDB-lite"/>
    </source>
</evidence>
<evidence type="ECO:0000256" key="2">
    <source>
        <dbReference type="SAM" id="SignalP"/>
    </source>
</evidence>
<feature type="chain" id="PRO_5039059039" evidence="2">
    <location>
        <begin position="21"/>
        <end position="186"/>
    </location>
</feature>
<accession>A0A9C6X2T3</accession>
<dbReference type="AlphaFoldDB" id="A0A9C6X2T3"/>
<evidence type="ECO:0000313" key="3">
    <source>
        <dbReference type="Proteomes" id="UP000504606"/>
    </source>
</evidence>
<reference evidence="4" key="1">
    <citation type="submission" date="2025-08" db="UniProtKB">
        <authorList>
            <consortium name="RefSeq"/>
        </authorList>
    </citation>
    <scope>IDENTIFICATION</scope>
    <source>
        <tissue evidence="4">Whole organism</tissue>
    </source>
</reference>
<proteinExistence type="predicted"/>
<sequence>MRVLALASLAGLLLAGSVLGAAGAADWSWGNKDGAAPVSEAGDDEAPPSGGDGSGVDLTEAAAVAPDADVIDDILRSGRQGRNLEGYDEVYADPNVQDALQNGNETSARHYIKDRLCSLGLSACDEDPSRGALQPQDLIYAQPVHIKPIGAPIAALPVRNPHAIRPYGPPLTSSNMELYIEAKTYL</sequence>
<dbReference type="Proteomes" id="UP000504606">
    <property type="component" value="Unplaced"/>
</dbReference>
<dbReference type="RefSeq" id="XP_052128047.1">
    <property type="nucleotide sequence ID" value="XM_052272087.1"/>
</dbReference>
<gene>
    <name evidence="4" type="primary">LOC113216485</name>
</gene>
<feature type="signal peptide" evidence="2">
    <location>
        <begin position="1"/>
        <end position="20"/>
    </location>
</feature>